<dbReference type="PANTHER" id="PTHR33116:SF86">
    <property type="entry name" value="REVERSE TRANSCRIPTASE DOMAIN-CONTAINING PROTEIN"/>
    <property type="match status" value="1"/>
</dbReference>
<proteinExistence type="predicted"/>
<evidence type="ECO:0000259" key="1">
    <source>
        <dbReference type="Pfam" id="PF00078"/>
    </source>
</evidence>
<dbReference type="PANTHER" id="PTHR33116">
    <property type="entry name" value="REVERSE TRANSCRIPTASE ZINC-BINDING DOMAIN-CONTAINING PROTEIN-RELATED-RELATED"/>
    <property type="match status" value="1"/>
</dbReference>
<dbReference type="CDD" id="cd01650">
    <property type="entry name" value="RT_nLTR_like"/>
    <property type="match status" value="1"/>
</dbReference>
<evidence type="ECO:0000313" key="2">
    <source>
        <dbReference type="EMBL" id="KAL0355849.1"/>
    </source>
</evidence>
<dbReference type="Pfam" id="PF00078">
    <property type="entry name" value="RVT_1"/>
    <property type="match status" value="1"/>
</dbReference>
<gene>
    <name evidence="2" type="ORF">Sradi_4031800</name>
</gene>
<protein>
    <submittedName>
        <fullName evidence="2">Mitochondrial protein</fullName>
    </submittedName>
</protein>
<feature type="domain" description="Reverse transcriptase" evidence="1">
    <location>
        <begin position="230"/>
        <end position="335"/>
    </location>
</feature>
<organism evidence="2">
    <name type="scientific">Sesamum radiatum</name>
    <name type="common">Black benniseed</name>
    <dbReference type="NCBI Taxonomy" id="300843"/>
    <lineage>
        <taxon>Eukaryota</taxon>
        <taxon>Viridiplantae</taxon>
        <taxon>Streptophyta</taxon>
        <taxon>Embryophyta</taxon>
        <taxon>Tracheophyta</taxon>
        <taxon>Spermatophyta</taxon>
        <taxon>Magnoliopsida</taxon>
        <taxon>eudicotyledons</taxon>
        <taxon>Gunneridae</taxon>
        <taxon>Pentapetalae</taxon>
        <taxon>asterids</taxon>
        <taxon>lamiids</taxon>
        <taxon>Lamiales</taxon>
        <taxon>Pedaliaceae</taxon>
        <taxon>Sesamum</taxon>
    </lineage>
</organism>
<reference evidence="2" key="1">
    <citation type="submission" date="2020-06" db="EMBL/GenBank/DDBJ databases">
        <authorList>
            <person name="Li T."/>
            <person name="Hu X."/>
            <person name="Zhang T."/>
            <person name="Song X."/>
            <person name="Zhang H."/>
            <person name="Dai N."/>
            <person name="Sheng W."/>
            <person name="Hou X."/>
            <person name="Wei L."/>
        </authorList>
    </citation>
    <scope>NUCLEOTIDE SEQUENCE</scope>
    <source>
        <strain evidence="2">G02</strain>
        <tissue evidence="2">Leaf</tissue>
    </source>
</reference>
<reference evidence="2" key="2">
    <citation type="journal article" date="2024" name="Plant">
        <title>Genomic evolution and insights into agronomic trait innovations of Sesamum species.</title>
        <authorList>
            <person name="Miao H."/>
            <person name="Wang L."/>
            <person name="Qu L."/>
            <person name="Liu H."/>
            <person name="Sun Y."/>
            <person name="Le M."/>
            <person name="Wang Q."/>
            <person name="Wei S."/>
            <person name="Zheng Y."/>
            <person name="Lin W."/>
            <person name="Duan Y."/>
            <person name="Cao H."/>
            <person name="Xiong S."/>
            <person name="Wang X."/>
            <person name="Wei L."/>
            <person name="Li C."/>
            <person name="Ma Q."/>
            <person name="Ju M."/>
            <person name="Zhao R."/>
            <person name="Li G."/>
            <person name="Mu C."/>
            <person name="Tian Q."/>
            <person name="Mei H."/>
            <person name="Zhang T."/>
            <person name="Gao T."/>
            <person name="Zhang H."/>
        </authorList>
    </citation>
    <scope>NUCLEOTIDE SEQUENCE</scope>
    <source>
        <strain evidence="2">G02</strain>
    </source>
</reference>
<name>A0AAW2PI77_SESRA</name>
<comment type="caution">
    <text evidence="2">The sequence shown here is derived from an EMBL/GenBank/DDBJ whole genome shotgun (WGS) entry which is preliminary data.</text>
</comment>
<dbReference type="EMBL" id="JACGWJ010000017">
    <property type="protein sequence ID" value="KAL0355849.1"/>
    <property type="molecule type" value="Genomic_DNA"/>
</dbReference>
<accession>A0AAW2PI77</accession>
<dbReference type="InterPro" id="IPR000477">
    <property type="entry name" value="RT_dom"/>
</dbReference>
<dbReference type="AlphaFoldDB" id="A0AAW2PI77"/>
<sequence>MVAGSLKKGYGKVRCGEWNRTEFKRPKNEIKQLEERYKQLEAGQIMDEVHQEMFCIRTQLMDFESREMLRWQQRSKQHWLANGDGNTTFFHSRASTRKRLNTISKLKDSNGVWQEKEEDIQGILLQHFRSVFASNRSSNSSIDEVMDVIPCRVTPEMNSQLLHPFTEAEVKHAIFCMFPFKSPGPDGMSPVFFQKFWSIVGPDVTNSVLRILNDHSLLYKMNYTHVVLIPKCNNPELVSQLRSISFRNVGVKIASKCIANRLTGILNDIVPPTQSAFIPDRLITDNVLLAFELNHFLKVYSRSKKGYVALKLNMSKAYDRIEWSFLRHEAERRGVLQGVRVSPTAPSVSHLLFADDTLLFCEATRSQVEEIRRILALYTAASGQEVNFSKSSMVVSGNITHSERRNLASILGLPAMAGRSRKALFQNIRDHFWDRISGWNSKLLSQAGKGMLIKSVLQSLPTYAMSCFKLPDHLLLDMEKAMRDFWWHSRGEKCVHWVAWRKLCRPMLKGGKAFNIVMLAKQGWRILSQQTSLLSRVLKARYFPLCSFWEAQVGSRPSLTWRSILLARGVLRVGCDANGAYNQSGEPGIVWRPSKKGVFSVKSAYEVVTYLEAGLQASSSRPYHRLAEGVISFGNVSRL</sequence>